<dbReference type="PANTHER" id="PTHR23291">
    <property type="entry name" value="BAX INHIBITOR-RELATED"/>
    <property type="match status" value="1"/>
</dbReference>
<keyword evidence="3 5" id="KW-1133">Transmembrane helix</keyword>
<dbReference type="GO" id="GO:2001234">
    <property type="term" value="P:negative regulation of apoptotic signaling pathway"/>
    <property type="evidence" value="ECO:0007669"/>
    <property type="project" value="TreeGrafter"/>
</dbReference>
<dbReference type="GO" id="GO:0005794">
    <property type="term" value="C:Golgi apparatus"/>
    <property type="evidence" value="ECO:0007669"/>
    <property type="project" value="TreeGrafter"/>
</dbReference>
<feature type="transmembrane region" description="Helical" evidence="5">
    <location>
        <begin position="135"/>
        <end position="156"/>
    </location>
</feature>
<dbReference type="Pfam" id="PF01027">
    <property type="entry name" value="Bax1-I"/>
    <property type="match status" value="1"/>
</dbReference>
<sequence>ILKSNFIVNKVKCLIRNNRDGMFHSLVSFNLILNIFVIAPQYGSTPHHAEQGGGGAPKYTLNFSEQSIRAAFVRKVFILVAIMLTTVAVMGAFPFFHKPTMQLVQGNMAIYLLGYVFFIIVYFSLICCDSVRRTFPANIICLAILTVSIGLLNMVITAYYDFSSLFLCFMITAAACGAVSLFASVTDKDLTSCMGFMLIATFCLAMFGFLLIIISIFSLNIKFLYVVYATFGALLFMVWLAIDIQMIMGGGRQYEISPEEHIFAAIALFLDIVQIFWFILMIFGDRN</sequence>
<evidence type="ECO:0000256" key="5">
    <source>
        <dbReference type="RuleBase" id="RU004379"/>
    </source>
</evidence>
<feature type="non-terminal residue" evidence="6">
    <location>
        <position position="287"/>
    </location>
</feature>
<comment type="caution">
    <text evidence="6">The sequence shown here is derived from an EMBL/GenBank/DDBJ whole genome shotgun (WGS) entry which is preliminary data.</text>
</comment>
<gene>
    <name evidence="6" type="ORF">Mgra_00000613</name>
</gene>
<evidence type="ECO:0000256" key="3">
    <source>
        <dbReference type="ARBA" id="ARBA00022989"/>
    </source>
</evidence>
<feature type="transmembrane region" description="Helical" evidence="5">
    <location>
        <begin position="108"/>
        <end position="128"/>
    </location>
</feature>
<evidence type="ECO:0000313" key="6">
    <source>
        <dbReference type="EMBL" id="KAF7640169.1"/>
    </source>
</evidence>
<dbReference type="OrthoDB" id="7933078at2759"/>
<dbReference type="Proteomes" id="UP000605970">
    <property type="component" value="Unassembled WGS sequence"/>
</dbReference>
<keyword evidence="2 5" id="KW-0812">Transmembrane</keyword>
<keyword evidence="7" id="KW-1185">Reference proteome</keyword>
<organism evidence="6 7">
    <name type="scientific">Meloidogyne graminicola</name>
    <dbReference type="NCBI Taxonomy" id="189291"/>
    <lineage>
        <taxon>Eukaryota</taxon>
        <taxon>Metazoa</taxon>
        <taxon>Ecdysozoa</taxon>
        <taxon>Nematoda</taxon>
        <taxon>Chromadorea</taxon>
        <taxon>Rhabditida</taxon>
        <taxon>Tylenchina</taxon>
        <taxon>Tylenchomorpha</taxon>
        <taxon>Tylenchoidea</taxon>
        <taxon>Meloidogynidae</taxon>
        <taxon>Meloidogyninae</taxon>
        <taxon>Meloidogyne</taxon>
    </lineage>
</organism>
<keyword evidence="4 5" id="KW-0472">Membrane</keyword>
<evidence type="ECO:0000256" key="1">
    <source>
        <dbReference type="ARBA" id="ARBA00004141"/>
    </source>
</evidence>
<dbReference type="CDD" id="cd10428">
    <property type="entry name" value="LFG_like"/>
    <property type="match status" value="1"/>
</dbReference>
<accession>A0A8T0A4C7</accession>
<feature type="transmembrane region" description="Helical" evidence="5">
    <location>
        <begin position="162"/>
        <end position="183"/>
    </location>
</feature>
<dbReference type="InterPro" id="IPR006214">
    <property type="entry name" value="Bax_inhibitor_1-related"/>
</dbReference>
<evidence type="ECO:0000313" key="7">
    <source>
        <dbReference type="Proteomes" id="UP000605970"/>
    </source>
</evidence>
<feature type="transmembrane region" description="Helical" evidence="5">
    <location>
        <begin position="262"/>
        <end position="283"/>
    </location>
</feature>
<proteinExistence type="inferred from homology"/>
<dbReference type="PANTHER" id="PTHR23291:SF127">
    <property type="entry name" value="PROTEIN LIFEGUARD 1-LIKE"/>
    <property type="match status" value="1"/>
</dbReference>
<evidence type="ECO:0000256" key="2">
    <source>
        <dbReference type="ARBA" id="ARBA00022692"/>
    </source>
</evidence>
<feature type="transmembrane region" description="Helical" evidence="5">
    <location>
        <begin position="76"/>
        <end position="96"/>
    </location>
</feature>
<dbReference type="GO" id="GO:0016020">
    <property type="term" value="C:membrane"/>
    <property type="evidence" value="ECO:0007669"/>
    <property type="project" value="UniProtKB-SubCell"/>
</dbReference>
<comment type="similarity">
    <text evidence="5">Belongs to the BI1 family.</text>
</comment>
<dbReference type="GO" id="GO:0005783">
    <property type="term" value="C:endoplasmic reticulum"/>
    <property type="evidence" value="ECO:0007669"/>
    <property type="project" value="TreeGrafter"/>
</dbReference>
<dbReference type="EMBL" id="JABEBT010000002">
    <property type="protein sequence ID" value="KAF7640169.1"/>
    <property type="molecule type" value="Genomic_DNA"/>
</dbReference>
<feature type="transmembrane region" description="Helical" evidence="5">
    <location>
        <begin position="195"/>
        <end position="217"/>
    </location>
</feature>
<feature type="transmembrane region" description="Helical" evidence="5">
    <location>
        <begin position="223"/>
        <end position="242"/>
    </location>
</feature>
<comment type="subcellular location">
    <subcellularLocation>
        <location evidence="1">Membrane</location>
        <topology evidence="1">Multi-pass membrane protein</topology>
    </subcellularLocation>
</comment>
<name>A0A8T0A4C7_9BILA</name>
<dbReference type="AlphaFoldDB" id="A0A8T0A4C7"/>
<reference evidence="6" key="1">
    <citation type="journal article" date="2020" name="Ecol. Evol.">
        <title>Genome structure and content of the rice root-knot nematode (Meloidogyne graminicola).</title>
        <authorList>
            <person name="Phan N.T."/>
            <person name="Danchin E.G.J."/>
            <person name="Klopp C."/>
            <person name="Perfus-Barbeoch L."/>
            <person name="Kozlowski D.K."/>
            <person name="Koutsovoulos G.D."/>
            <person name="Lopez-Roques C."/>
            <person name="Bouchez O."/>
            <person name="Zahm M."/>
            <person name="Besnard G."/>
            <person name="Bellafiore S."/>
        </authorList>
    </citation>
    <scope>NUCLEOTIDE SEQUENCE</scope>
    <source>
        <strain evidence="6">VN-18</strain>
    </source>
</reference>
<evidence type="ECO:0000256" key="4">
    <source>
        <dbReference type="ARBA" id="ARBA00023136"/>
    </source>
</evidence>
<protein>
    <submittedName>
        <fullName evidence="6">Uncharacterized protein</fullName>
    </submittedName>
</protein>